<comment type="caution">
    <text evidence="11">The sequence shown here is derived from an EMBL/GenBank/DDBJ whole genome shotgun (WGS) entry which is preliminary data.</text>
</comment>
<dbReference type="NCBIfam" id="TIGR01726">
    <property type="entry name" value="HEQRo_perm_3TM"/>
    <property type="match status" value="1"/>
</dbReference>
<dbReference type="InterPro" id="IPR043429">
    <property type="entry name" value="ArtM/GltK/GlnP/TcyL/YhdX-like"/>
</dbReference>
<dbReference type="CDD" id="cd06261">
    <property type="entry name" value="TM_PBP2"/>
    <property type="match status" value="1"/>
</dbReference>
<keyword evidence="5 9" id="KW-0812">Transmembrane</keyword>
<keyword evidence="12" id="KW-1185">Reference proteome</keyword>
<proteinExistence type="inferred from homology"/>
<protein>
    <submittedName>
        <fullName evidence="11">Amino acid ABC transporter membrane protein 2 (PAAT family)</fullName>
    </submittedName>
</protein>
<evidence type="ECO:0000256" key="6">
    <source>
        <dbReference type="ARBA" id="ARBA00022970"/>
    </source>
</evidence>
<dbReference type="PROSITE" id="PS50928">
    <property type="entry name" value="ABC_TM1"/>
    <property type="match status" value="1"/>
</dbReference>
<dbReference type="GO" id="GO:0043190">
    <property type="term" value="C:ATP-binding cassette (ABC) transporter complex"/>
    <property type="evidence" value="ECO:0007669"/>
    <property type="project" value="InterPro"/>
</dbReference>
<keyword evidence="6" id="KW-0029">Amino-acid transport</keyword>
<evidence type="ECO:0000256" key="2">
    <source>
        <dbReference type="ARBA" id="ARBA00010072"/>
    </source>
</evidence>
<keyword evidence="3 9" id="KW-0813">Transport</keyword>
<evidence type="ECO:0000256" key="1">
    <source>
        <dbReference type="ARBA" id="ARBA00004429"/>
    </source>
</evidence>
<feature type="domain" description="ABC transmembrane type-1" evidence="10">
    <location>
        <begin position="30"/>
        <end position="218"/>
    </location>
</feature>
<evidence type="ECO:0000313" key="11">
    <source>
        <dbReference type="EMBL" id="RED47764.1"/>
    </source>
</evidence>
<keyword evidence="4" id="KW-1003">Cell membrane</keyword>
<dbReference type="PANTHER" id="PTHR30614">
    <property type="entry name" value="MEMBRANE COMPONENT OF AMINO ACID ABC TRANSPORTER"/>
    <property type="match status" value="1"/>
</dbReference>
<keyword evidence="7 9" id="KW-1133">Transmembrane helix</keyword>
<dbReference type="Pfam" id="PF00528">
    <property type="entry name" value="BPD_transp_1"/>
    <property type="match status" value="1"/>
</dbReference>
<dbReference type="InterPro" id="IPR000515">
    <property type="entry name" value="MetI-like"/>
</dbReference>
<feature type="transmembrane region" description="Helical" evidence="9">
    <location>
        <begin position="23"/>
        <end position="55"/>
    </location>
</feature>
<evidence type="ECO:0000256" key="9">
    <source>
        <dbReference type="RuleBase" id="RU363032"/>
    </source>
</evidence>
<dbReference type="SUPFAM" id="SSF161098">
    <property type="entry name" value="MetI-like"/>
    <property type="match status" value="1"/>
</dbReference>
<feature type="transmembrane region" description="Helical" evidence="9">
    <location>
        <begin position="76"/>
        <end position="93"/>
    </location>
</feature>
<reference evidence="11 12" key="1">
    <citation type="submission" date="2018-07" db="EMBL/GenBank/DDBJ databases">
        <title>Genomic Encyclopedia of Type Strains, Phase III (KMG-III): the genomes of soil and plant-associated and newly described type strains.</title>
        <authorList>
            <person name="Whitman W."/>
        </authorList>
    </citation>
    <scope>NUCLEOTIDE SEQUENCE [LARGE SCALE GENOMIC DNA]</scope>
    <source>
        <strain evidence="11 12">CECT 8488</strain>
    </source>
</reference>
<dbReference type="Proteomes" id="UP000256845">
    <property type="component" value="Unassembled WGS sequence"/>
</dbReference>
<evidence type="ECO:0000256" key="8">
    <source>
        <dbReference type="ARBA" id="ARBA00023136"/>
    </source>
</evidence>
<organism evidence="11 12">
    <name type="scientific">Aestuariispira insulae</name>
    <dbReference type="NCBI Taxonomy" id="1461337"/>
    <lineage>
        <taxon>Bacteria</taxon>
        <taxon>Pseudomonadati</taxon>
        <taxon>Pseudomonadota</taxon>
        <taxon>Alphaproteobacteria</taxon>
        <taxon>Rhodospirillales</taxon>
        <taxon>Kiloniellaceae</taxon>
        <taxon>Aestuariispira</taxon>
    </lineage>
</organism>
<dbReference type="InterPro" id="IPR035906">
    <property type="entry name" value="MetI-like_sf"/>
</dbReference>
<dbReference type="OrthoDB" id="7341446at2"/>
<gene>
    <name evidence="11" type="ORF">DFP90_109128</name>
</gene>
<dbReference type="EMBL" id="QRDW01000009">
    <property type="protein sequence ID" value="RED47764.1"/>
    <property type="molecule type" value="Genomic_DNA"/>
</dbReference>
<evidence type="ECO:0000313" key="12">
    <source>
        <dbReference type="Proteomes" id="UP000256845"/>
    </source>
</evidence>
<dbReference type="GO" id="GO:0015184">
    <property type="term" value="F:L-cystine transmembrane transporter activity"/>
    <property type="evidence" value="ECO:0007669"/>
    <property type="project" value="TreeGrafter"/>
</dbReference>
<feature type="transmembrane region" description="Helical" evidence="9">
    <location>
        <begin position="197"/>
        <end position="215"/>
    </location>
</feature>
<comment type="similarity">
    <text evidence="2">Belongs to the binding-protein-dependent transport system permease family. HisMQ subfamily.</text>
</comment>
<evidence type="ECO:0000256" key="3">
    <source>
        <dbReference type="ARBA" id="ARBA00022448"/>
    </source>
</evidence>
<evidence type="ECO:0000256" key="7">
    <source>
        <dbReference type="ARBA" id="ARBA00022989"/>
    </source>
</evidence>
<name>A0A3D9HE67_9PROT</name>
<evidence type="ECO:0000256" key="5">
    <source>
        <dbReference type="ARBA" id="ARBA00022692"/>
    </source>
</evidence>
<dbReference type="RefSeq" id="WP_115937947.1">
    <property type="nucleotide sequence ID" value="NZ_QRDW01000009.1"/>
</dbReference>
<sequence length="227" mass="24662">MSESINIAAQSASFFTGFKLNDLWYLAGAAGHTLMIAALAISIGTVFGVFFGWVLSVSRWAGAATLGLVLDMFRSVPLIIQLILFFNFFPIIGLPLNPFAAGTIVLVFYTAALVASVARGGIESVPVTTRKAARSLGLTYWQELFYITFPIGCRSALPAWTGVALGVLKDSALVSVLGYVELLRASQILITRTQQPFIILAIAGAFYFALSFPIARITERLERRWQS</sequence>
<feature type="transmembrane region" description="Helical" evidence="9">
    <location>
        <begin position="99"/>
        <end position="122"/>
    </location>
</feature>
<accession>A0A3D9HE67</accession>
<keyword evidence="8 9" id="KW-0472">Membrane</keyword>
<evidence type="ECO:0000259" key="10">
    <source>
        <dbReference type="PROSITE" id="PS50928"/>
    </source>
</evidence>
<evidence type="ECO:0000256" key="4">
    <source>
        <dbReference type="ARBA" id="ARBA00022475"/>
    </source>
</evidence>
<comment type="subcellular location">
    <subcellularLocation>
        <location evidence="1">Cell inner membrane</location>
        <topology evidence="1">Multi-pass membrane protein</topology>
    </subcellularLocation>
    <subcellularLocation>
        <location evidence="9">Cell membrane</location>
        <topology evidence="9">Multi-pass membrane protein</topology>
    </subcellularLocation>
</comment>
<dbReference type="PANTHER" id="PTHR30614:SF0">
    <property type="entry name" value="L-CYSTINE TRANSPORT SYSTEM PERMEASE PROTEIN TCYL"/>
    <property type="match status" value="1"/>
</dbReference>
<dbReference type="InterPro" id="IPR010065">
    <property type="entry name" value="AA_ABC_transptr_permease_3TM"/>
</dbReference>
<dbReference type="AlphaFoldDB" id="A0A3D9HE67"/>
<dbReference type="Gene3D" id="1.10.3720.10">
    <property type="entry name" value="MetI-like"/>
    <property type="match status" value="1"/>
</dbReference>